<evidence type="ECO:0000313" key="1">
    <source>
        <dbReference type="EMBL" id="MFB5189643.1"/>
    </source>
</evidence>
<gene>
    <name evidence="1" type="ORF">KKP3000_002919</name>
</gene>
<proteinExistence type="predicted"/>
<dbReference type="EMBL" id="JBDXSU010000003">
    <property type="protein sequence ID" value="MFB5189643.1"/>
    <property type="molecule type" value="Genomic_DNA"/>
</dbReference>
<organism evidence="1 2">
    <name type="scientific">Alicyclobacillus fastidiosus</name>
    <dbReference type="NCBI Taxonomy" id="392011"/>
    <lineage>
        <taxon>Bacteria</taxon>
        <taxon>Bacillati</taxon>
        <taxon>Bacillota</taxon>
        <taxon>Bacilli</taxon>
        <taxon>Bacillales</taxon>
        <taxon>Alicyclobacillaceae</taxon>
        <taxon>Alicyclobacillus</taxon>
    </lineage>
</organism>
<protein>
    <recommendedName>
        <fullName evidence="3">DUF1722 domain-containing protein</fullName>
    </recommendedName>
</protein>
<comment type="caution">
    <text evidence="1">The sequence shown here is derived from an EMBL/GenBank/DDBJ whole genome shotgun (WGS) entry which is preliminary data.</text>
</comment>
<accession>A0ABV5ABJ3</accession>
<keyword evidence="2" id="KW-1185">Reference proteome</keyword>
<evidence type="ECO:0008006" key="3">
    <source>
        <dbReference type="Google" id="ProtNLM"/>
    </source>
</evidence>
<dbReference type="RefSeq" id="WP_275475308.1">
    <property type="nucleotide sequence ID" value="NZ_CP162940.1"/>
</dbReference>
<sequence length="215" mass="25166">MSEHQRIEILNQACQSLWRDIRYPVLERGYEDEAVCREDLAAALGHELALEDWLNGCLAIERKPVSLAGVRNALLHVFDHFKPHLSQESRHSWHQLIVNEPSKARSRIHELVFEHPQTSLVTSYYWREDAWRLVNFRYRETWWQFRLTPAAAGGCEWTVISLADVLTQMPAGSATLDEWLFLQRLAVRFANGDKVLYPELLEHGFHHQKSQQSHF</sequence>
<name>A0ABV5ABJ3_9BACL</name>
<evidence type="ECO:0000313" key="2">
    <source>
        <dbReference type="Proteomes" id="UP001579974"/>
    </source>
</evidence>
<dbReference type="Proteomes" id="UP001579974">
    <property type="component" value="Unassembled WGS sequence"/>
</dbReference>
<reference evidence="1 2" key="1">
    <citation type="journal article" date="2024" name="Int. J. Mol. Sci.">
        <title>Exploration of Alicyclobacillus spp. Genome in Search of Antibiotic Resistance.</title>
        <authorList>
            <person name="Bucka-Kolendo J."/>
            <person name="Kiousi D.E."/>
            <person name="Dekowska A."/>
            <person name="Mikolajczuk-Szczyrba A."/>
            <person name="Karadedos D.M."/>
            <person name="Michael P."/>
            <person name="Galanis A."/>
            <person name="Sokolowska B."/>
        </authorList>
    </citation>
    <scope>NUCLEOTIDE SEQUENCE [LARGE SCALE GENOMIC DNA]</scope>
    <source>
        <strain evidence="1 2">KKP 3000</strain>
    </source>
</reference>